<dbReference type="PANTHER" id="PTHR36771:SF2">
    <property type="entry name" value="POTASSIUM TRANSPORTER"/>
    <property type="match status" value="1"/>
</dbReference>
<dbReference type="GO" id="GO:0009658">
    <property type="term" value="P:chloroplast organization"/>
    <property type="evidence" value="ECO:0007669"/>
    <property type="project" value="TreeGrafter"/>
</dbReference>
<gene>
    <name evidence="3" type="ORF">OT_ostta18g00860</name>
</gene>
<dbReference type="AlphaFoldDB" id="A0A096P927"/>
<dbReference type="EMBL" id="CAID01000018">
    <property type="protein sequence ID" value="CEG00718.1"/>
    <property type="molecule type" value="Genomic_DNA"/>
</dbReference>
<reference evidence="4" key="1">
    <citation type="journal article" date="2006" name="Proc. Natl. Acad. Sci. U.S.A.">
        <title>Genome analysis of the smallest free-living eukaryote Ostreococcus tauri unveils many unique features.</title>
        <authorList>
            <person name="Derelle E."/>
            <person name="Ferraz C."/>
            <person name="Rombauts S."/>
            <person name="Rouze P."/>
            <person name="Worden A.Z."/>
            <person name="Robbens S."/>
            <person name="Partensky F."/>
            <person name="Degroeve S."/>
            <person name="Echeynie S."/>
            <person name="Cooke R."/>
            <person name="Saeys Y."/>
            <person name="Wuyts J."/>
            <person name="Jabbari K."/>
            <person name="Bowler C."/>
            <person name="Panaud O."/>
            <person name="Piegu B."/>
            <person name="Ball S.G."/>
            <person name="Ral J.-P."/>
            <person name="Bouget F.-Y."/>
            <person name="Piganeau G."/>
            <person name="De Baets B."/>
            <person name="Picard A."/>
            <person name="Delseny M."/>
            <person name="Demaille J."/>
            <person name="Van de Peer Y."/>
            <person name="Moreau H."/>
        </authorList>
    </citation>
    <scope>NUCLEOTIDE SEQUENCE [LARGE SCALE GENOMIC DNA]</scope>
    <source>
        <strain evidence="4">OTTH 0595 / CCAP 157/2 / RCC745</strain>
    </source>
</reference>
<comment type="caution">
    <text evidence="3">The sequence shown here is derived from an EMBL/GenBank/DDBJ whole genome shotgun (WGS) entry which is preliminary data.</text>
</comment>
<evidence type="ECO:0000256" key="1">
    <source>
        <dbReference type="SAM" id="MobiDB-lite"/>
    </source>
</evidence>
<protein>
    <submittedName>
        <fullName evidence="3">Unnamed product</fullName>
    </submittedName>
</protein>
<keyword evidence="2" id="KW-0812">Transmembrane</keyword>
<feature type="transmembrane region" description="Helical" evidence="2">
    <location>
        <begin position="240"/>
        <end position="261"/>
    </location>
</feature>
<evidence type="ECO:0000256" key="2">
    <source>
        <dbReference type="SAM" id="Phobius"/>
    </source>
</evidence>
<dbReference type="Proteomes" id="UP000009170">
    <property type="component" value="Unassembled WGS sequence"/>
</dbReference>
<feature type="compositionally biased region" description="Basic residues" evidence="1">
    <location>
        <begin position="20"/>
        <end position="29"/>
    </location>
</feature>
<evidence type="ECO:0000313" key="4">
    <source>
        <dbReference type="Proteomes" id="UP000009170"/>
    </source>
</evidence>
<dbReference type="InParanoid" id="A0A096P927"/>
<dbReference type="OrthoDB" id="5845at2759"/>
<evidence type="ECO:0000313" key="3">
    <source>
        <dbReference type="EMBL" id="CEG00718.1"/>
    </source>
</evidence>
<dbReference type="RefSeq" id="XP_003084130.2">
    <property type="nucleotide sequence ID" value="XM_003084082.2"/>
</dbReference>
<keyword evidence="2" id="KW-1133">Transmembrane helix</keyword>
<reference evidence="3 4" key="2">
    <citation type="journal article" date="2014" name="BMC Genomics">
        <title>An improved genome of the model marine alga Ostreococcus tauri unfolds by assessing Illumina de novo assemblies.</title>
        <authorList>
            <person name="Blanc-Mathieu R."/>
            <person name="Verhelst B."/>
            <person name="Derelle E."/>
            <person name="Rombauts S."/>
            <person name="Bouget F.Y."/>
            <person name="Carre I."/>
            <person name="Chateau A."/>
            <person name="Eyre-Walker A."/>
            <person name="Grimsley N."/>
            <person name="Moreau H."/>
            <person name="Piegu B."/>
            <person name="Rivals E."/>
            <person name="Schackwitz W."/>
            <person name="Van de Peer Y."/>
            <person name="Piganeau G."/>
        </authorList>
    </citation>
    <scope>NUCLEOTIDE SEQUENCE [LARGE SCALE GENOMIC DNA]</scope>
    <source>
        <strain evidence="4">OTTH 0595 / CCAP 157/2 / RCC745</strain>
    </source>
</reference>
<proteinExistence type="predicted"/>
<accession>A0A096P927</accession>
<dbReference type="GeneID" id="9838298"/>
<name>A0A096P927_OSTTA</name>
<dbReference type="KEGG" id="ota:OT_ostta18g00860"/>
<organism evidence="3 4">
    <name type="scientific">Ostreococcus tauri</name>
    <name type="common">Marine green alga</name>
    <dbReference type="NCBI Taxonomy" id="70448"/>
    <lineage>
        <taxon>Eukaryota</taxon>
        <taxon>Viridiplantae</taxon>
        <taxon>Chlorophyta</taxon>
        <taxon>Mamiellophyceae</taxon>
        <taxon>Mamiellales</taxon>
        <taxon>Bathycoccaceae</taxon>
        <taxon>Ostreococcus</taxon>
    </lineage>
</organism>
<dbReference type="GO" id="GO:0045893">
    <property type="term" value="P:positive regulation of DNA-templated transcription"/>
    <property type="evidence" value="ECO:0007669"/>
    <property type="project" value="TreeGrafter"/>
</dbReference>
<dbReference type="STRING" id="70448.A0A096P927"/>
<feature type="region of interest" description="Disordered" evidence="1">
    <location>
        <begin position="1"/>
        <end position="121"/>
    </location>
</feature>
<dbReference type="PANTHER" id="PTHR36771">
    <property type="entry name" value="POTASSIUM TRANSPORTER"/>
    <property type="match status" value="1"/>
</dbReference>
<sequence>MHGVARFVPPSGLASSRPRLPNHRRHHSATPRSSTMFARTTQPLASPTSRTRKNTRRSTKIDALFKKKAPPPPPPPPPKKSFFSFGAKKSEPPPPPPPPTRATMGFGFGRKARSESTAAPVRDVEYVREESKSEAYARIRKARERSRKEFEAKERGGVSYALFSVARALDFQEDIESDRGLLNAARRMRNGDKMSTEQYGALRRKVGGTKGGFFGENVDVVGAYTDKGYVDKDDVGTDIVGAPFLAAVLLGVLGTTIWVAVQVP</sequence>
<feature type="compositionally biased region" description="Polar residues" evidence="1">
    <location>
        <begin position="30"/>
        <end position="47"/>
    </location>
</feature>
<feature type="compositionally biased region" description="Pro residues" evidence="1">
    <location>
        <begin position="70"/>
        <end position="79"/>
    </location>
</feature>
<keyword evidence="2" id="KW-0472">Membrane</keyword>
<keyword evidence="4" id="KW-1185">Reference proteome</keyword>